<name>A0A0F9SRU5_9ZZZZ</name>
<accession>A0A0F9SRU5</accession>
<organism evidence="2">
    <name type="scientific">marine sediment metagenome</name>
    <dbReference type="NCBI Taxonomy" id="412755"/>
    <lineage>
        <taxon>unclassified sequences</taxon>
        <taxon>metagenomes</taxon>
        <taxon>ecological metagenomes</taxon>
    </lineage>
</organism>
<dbReference type="AlphaFoldDB" id="A0A0F9SRU5"/>
<dbReference type="InterPro" id="IPR003615">
    <property type="entry name" value="HNH_nuc"/>
</dbReference>
<dbReference type="SUPFAM" id="SSF54060">
    <property type="entry name" value="His-Me finger endonucleases"/>
    <property type="match status" value="1"/>
</dbReference>
<reference evidence="2" key="1">
    <citation type="journal article" date="2015" name="Nature">
        <title>Complex archaea that bridge the gap between prokaryotes and eukaryotes.</title>
        <authorList>
            <person name="Spang A."/>
            <person name="Saw J.H."/>
            <person name="Jorgensen S.L."/>
            <person name="Zaremba-Niedzwiedzka K."/>
            <person name="Martijn J."/>
            <person name="Lind A.E."/>
            <person name="van Eijk R."/>
            <person name="Schleper C."/>
            <person name="Guy L."/>
            <person name="Ettema T.J."/>
        </authorList>
    </citation>
    <scope>NUCLEOTIDE SEQUENCE</scope>
</reference>
<comment type="caution">
    <text evidence="2">The sequence shown here is derived from an EMBL/GenBank/DDBJ whole genome shotgun (WGS) entry which is preliminary data.</text>
</comment>
<evidence type="ECO:0000313" key="2">
    <source>
        <dbReference type="EMBL" id="KKN65197.1"/>
    </source>
</evidence>
<sequence>MTIRRKHLIKKLQPFLETTTIPKGIIHDGKELHFHRPCKLFRGATDGEYGVIRVPKGFMGVKDGVVRAHRLALYLKTPFPVKMQVDHLCRNTLCCEETHLVIIGPKTHGRLSKEDQIDGN</sequence>
<evidence type="ECO:0000259" key="1">
    <source>
        <dbReference type="Pfam" id="PF13392"/>
    </source>
</evidence>
<proteinExistence type="predicted"/>
<protein>
    <recommendedName>
        <fullName evidence="1">HNH nuclease domain-containing protein</fullName>
    </recommendedName>
</protein>
<gene>
    <name evidence="2" type="ORF">LCGC14_0483730</name>
</gene>
<dbReference type="Pfam" id="PF13392">
    <property type="entry name" value="HNH_3"/>
    <property type="match status" value="1"/>
</dbReference>
<dbReference type="EMBL" id="LAZR01000531">
    <property type="protein sequence ID" value="KKN65197.1"/>
    <property type="molecule type" value="Genomic_DNA"/>
</dbReference>
<feature type="domain" description="HNH nuclease" evidence="1">
    <location>
        <begin position="67"/>
        <end position="103"/>
    </location>
</feature>
<dbReference type="InterPro" id="IPR044925">
    <property type="entry name" value="His-Me_finger_sf"/>
</dbReference>